<dbReference type="PANTHER" id="PTHR43585:SF2">
    <property type="entry name" value="ATP-GRASP ENZYME FSQD"/>
    <property type="match status" value="1"/>
</dbReference>
<dbReference type="InterPro" id="IPR052032">
    <property type="entry name" value="ATP-dep_AA_Ligase"/>
</dbReference>
<keyword evidence="1" id="KW-0436">Ligase</keyword>
<sequence length="371" mass="39468">MVAKMQSIASKAGAEIVCCMAGSEEGIVLADELATALALPSNGVEPKRRNKSWQQKAVKAAGLRATREVSGTTLAEVASFLAAERYPIIVKPTESAGSDGVKRCVCREAAEAHFELLMRSQHRYGSAGAAVICQEFLTGTEYVVDHVSRHGVHRTVMVWRYDRRPNGSGDFVEFNMLPVPSDAPEVAGLVAYTRGVLDAIGVRHGPTHAEVMLTTEGPCLVEMNCRSHGCSGAWAPLARRLTGGYSQVEAAADCMLDPVAFGALPDVYCEGGQFKAAGQFVQLVSKYEGTIVSVEPLEALRQLRSFVCMHVPSSITPGEPLAITVDIFTAVGSVILCHDDAAVVAADVAAIRSLEDAGPLVDVAARDREID</sequence>
<dbReference type="Gene3D" id="3.30.470.20">
    <property type="entry name" value="ATP-grasp fold, B domain"/>
    <property type="match status" value="1"/>
</dbReference>
<name>A0A0M0JBZ9_9EUKA</name>
<organism evidence="6 7">
    <name type="scientific">Chrysochromulina tobinii</name>
    <dbReference type="NCBI Taxonomy" id="1460289"/>
    <lineage>
        <taxon>Eukaryota</taxon>
        <taxon>Haptista</taxon>
        <taxon>Haptophyta</taxon>
        <taxon>Prymnesiophyceae</taxon>
        <taxon>Prymnesiales</taxon>
        <taxon>Chrysochromulinaceae</taxon>
        <taxon>Chrysochromulina</taxon>
    </lineage>
</organism>
<feature type="domain" description="ATP-grasp" evidence="5">
    <location>
        <begin position="55"/>
        <end position="256"/>
    </location>
</feature>
<comment type="caution">
    <text evidence="6">The sequence shown here is derived from an EMBL/GenBank/DDBJ whole genome shotgun (WGS) entry which is preliminary data.</text>
</comment>
<dbReference type="GO" id="GO:0005524">
    <property type="term" value="F:ATP binding"/>
    <property type="evidence" value="ECO:0007669"/>
    <property type="project" value="UniProtKB-UniRule"/>
</dbReference>
<evidence type="ECO:0000313" key="7">
    <source>
        <dbReference type="Proteomes" id="UP000037460"/>
    </source>
</evidence>
<protein>
    <submittedName>
        <fullName evidence="6">Phosphoribosylglycinamide synthetase</fullName>
    </submittedName>
</protein>
<evidence type="ECO:0000256" key="4">
    <source>
        <dbReference type="PROSITE-ProRule" id="PRU00409"/>
    </source>
</evidence>
<dbReference type="InterPro" id="IPR011761">
    <property type="entry name" value="ATP-grasp"/>
</dbReference>
<dbReference type="GO" id="GO:0046872">
    <property type="term" value="F:metal ion binding"/>
    <property type="evidence" value="ECO:0007669"/>
    <property type="project" value="InterPro"/>
</dbReference>
<dbReference type="GO" id="GO:0016874">
    <property type="term" value="F:ligase activity"/>
    <property type="evidence" value="ECO:0007669"/>
    <property type="project" value="UniProtKB-KW"/>
</dbReference>
<dbReference type="PROSITE" id="PS50975">
    <property type="entry name" value="ATP_GRASP"/>
    <property type="match status" value="1"/>
</dbReference>
<keyword evidence="7" id="KW-1185">Reference proteome</keyword>
<evidence type="ECO:0000256" key="1">
    <source>
        <dbReference type="ARBA" id="ARBA00022598"/>
    </source>
</evidence>
<proteinExistence type="predicted"/>
<keyword evidence="3 4" id="KW-0067">ATP-binding</keyword>
<keyword evidence="2 4" id="KW-0547">Nucleotide-binding</keyword>
<dbReference type="Pfam" id="PF13535">
    <property type="entry name" value="ATP-grasp_4"/>
    <property type="match status" value="1"/>
</dbReference>
<dbReference type="PANTHER" id="PTHR43585">
    <property type="entry name" value="FUMIPYRROLE BIOSYNTHESIS PROTEIN C"/>
    <property type="match status" value="1"/>
</dbReference>
<reference evidence="7" key="1">
    <citation type="journal article" date="2015" name="PLoS Genet.">
        <title>Genome Sequence and Transcriptome Analyses of Chrysochromulina tobin: Metabolic Tools for Enhanced Algal Fitness in the Prominent Order Prymnesiales (Haptophyceae).</title>
        <authorList>
            <person name="Hovde B.T."/>
            <person name="Deodato C.R."/>
            <person name="Hunsperger H.M."/>
            <person name="Ryken S.A."/>
            <person name="Yost W."/>
            <person name="Jha R.K."/>
            <person name="Patterson J."/>
            <person name="Monnat R.J. Jr."/>
            <person name="Barlow S.B."/>
            <person name="Starkenburg S.R."/>
            <person name="Cattolico R.A."/>
        </authorList>
    </citation>
    <scope>NUCLEOTIDE SEQUENCE</scope>
    <source>
        <strain evidence="7">CCMP291</strain>
    </source>
</reference>
<accession>A0A0M0JBZ9</accession>
<dbReference type="SUPFAM" id="SSF56059">
    <property type="entry name" value="Glutathione synthetase ATP-binding domain-like"/>
    <property type="match status" value="1"/>
</dbReference>
<evidence type="ECO:0000256" key="3">
    <source>
        <dbReference type="ARBA" id="ARBA00022840"/>
    </source>
</evidence>
<gene>
    <name evidence="6" type="ORF">Ctob_012456</name>
</gene>
<evidence type="ECO:0000259" key="5">
    <source>
        <dbReference type="PROSITE" id="PS50975"/>
    </source>
</evidence>
<dbReference type="EMBL" id="JWZX01003126">
    <property type="protein sequence ID" value="KOO24099.1"/>
    <property type="molecule type" value="Genomic_DNA"/>
</dbReference>
<evidence type="ECO:0000256" key="2">
    <source>
        <dbReference type="ARBA" id="ARBA00022741"/>
    </source>
</evidence>
<dbReference type="Proteomes" id="UP000037460">
    <property type="component" value="Unassembled WGS sequence"/>
</dbReference>
<dbReference type="OrthoDB" id="434648at2759"/>
<evidence type="ECO:0000313" key="6">
    <source>
        <dbReference type="EMBL" id="KOO24099.1"/>
    </source>
</evidence>
<dbReference type="AlphaFoldDB" id="A0A0M0JBZ9"/>